<gene>
    <name evidence="17" type="ORF">D3H65_24670</name>
</gene>
<feature type="domain" description="HAMP" evidence="16">
    <location>
        <begin position="180"/>
        <end position="233"/>
    </location>
</feature>
<dbReference type="AlphaFoldDB" id="A0A3B7MUC0"/>
<dbReference type="KEGG" id="pseg:D3H65_24670"/>
<dbReference type="Gene3D" id="1.10.287.130">
    <property type="match status" value="1"/>
</dbReference>
<sequence length="462" mass="52388">MKIKFKITALFTLLVTAILLLLSFSIYYFTSLERLESFKKRLKGRANNNAQLFTYFGDSSTTMLKRLDSGSTNTLEDKSVVIYNYLNQPVYEFNAKGVTTPPINVPMLEKARLNGESYYKINNRDAMAFHHTDSVNRIVVVVAAYDSDGWNRLSQLQKLLVTSLLIGIATAALVGYLFSRQLLMPLTQIIREVNDISSQSLSHRIEAGSGHDELHQLANTFNELLNRLQDSFTTQRRFISNASHELSTPLTSISSQLEVTLQKERSAEEYQQVMQSIYEDVQQMRQLTKSLLEIARTGSQGTIELNEVRIDEVLFKVMSDVRKISPTYQVELHFGEFPEDEKKFLVFGNNDLLYSSIKNFVENGCKYSSDHLSWVNLSFNGDQVIIQVQNHGNVIAEEEMEHIFQPFYRTNAATHVKGFGLGLALAKRIISLHRGSINVQSDLNKGTVFTIQLPSVKAFSAH</sequence>
<keyword evidence="10" id="KW-0067">ATP-binding</keyword>
<dbReference type="CDD" id="cd00075">
    <property type="entry name" value="HATPase"/>
    <property type="match status" value="1"/>
</dbReference>
<protein>
    <recommendedName>
        <fullName evidence="3">histidine kinase</fullName>
        <ecNumber evidence="3">2.7.13.3</ecNumber>
    </recommendedName>
</protein>
<evidence type="ECO:0000313" key="17">
    <source>
        <dbReference type="EMBL" id="AXY76983.1"/>
    </source>
</evidence>
<keyword evidence="6" id="KW-0808">Transferase</keyword>
<keyword evidence="4" id="KW-1003">Cell membrane</keyword>
<dbReference type="GO" id="GO:0005886">
    <property type="term" value="C:plasma membrane"/>
    <property type="evidence" value="ECO:0007669"/>
    <property type="project" value="UniProtKB-SubCell"/>
</dbReference>
<evidence type="ECO:0000256" key="8">
    <source>
        <dbReference type="ARBA" id="ARBA00022741"/>
    </source>
</evidence>
<feature type="transmembrane region" description="Helical" evidence="14">
    <location>
        <begin position="159"/>
        <end position="178"/>
    </location>
</feature>
<dbReference type="Pfam" id="PF00672">
    <property type="entry name" value="HAMP"/>
    <property type="match status" value="1"/>
</dbReference>
<evidence type="ECO:0000313" key="18">
    <source>
        <dbReference type="Proteomes" id="UP000263900"/>
    </source>
</evidence>
<keyword evidence="18" id="KW-1185">Reference proteome</keyword>
<dbReference type="GO" id="GO:0000155">
    <property type="term" value="F:phosphorelay sensor kinase activity"/>
    <property type="evidence" value="ECO:0007669"/>
    <property type="project" value="InterPro"/>
</dbReference>
<keyword evidence="13 14" id="KW-0472">Membrane</keyword>
<dbReference type="InterPro" id="IPR004358">
    <property type="entry name" value="Sig_transdc_His_kin-like_C"/>
</dbReference>
<dbReference type="GO" id="GO:0005524">
    <property type="term" value="F:ATP binding"/>
    <property type="evidence" value="ECO:0007669"/>
    <property type="project" value="UniProtKB-KW"/>
</dbReference>
<dbReference type="CDD" id="cd06225">
    <property type="entry name" value="HAMP"/>
    <property type="match status" value="1"/>
</dbReference>
<dbReference type="SMART" id="SM00304">
    <property type="entry name" value="HAMP"/>
    <property type="match status" value="1"/>
</dbReference>
<dbReference type="OrthoDB" id="594725at2"/>
<dbReference type="InterPro" id="IPR003594">
    <property type="entry name" value="HATPase_dom"/>
</dbReference>
<dbReference type="EC" id="2.7.13.3" evidence="3"/>
<dbReference type="InterPro" id="IPR003661">
    <property type="entry name" value="HisK_dim/P_dom"/>
</dbReference>
<evidence type="ECO:0000256" key="2">
    <source>
        <dbReference type="ARBA" id="ARBA00004651"/>
    </source>
</evidence>
<proteinExistence type="predicted"/>
<evidence type="ECO:0000256" key="5">
    <source>
        <dbReference type="ARBA" id="ARBA00022553"/>
    </source>
</evidence>
<dbReference type="SMART" id="SM00388">
    <property type="entry name" value="HisKA"/>
    <property type="match status" value="1"/>
</dbReference>
<evidence type="ECO:0000256" key="7">
    <source>
        <dbReference type="ARBA" id="ARBA00022692"/>
    </source>
</evidence>
<keyword evidence="12" id="KW-0902">Two-component regulatory system</keyword>
<reference evidence="17 18" key="1">
    <citation type="submission" date="2018-09" db="EMBL/GenBank/DDBJ databases">
        <title>Genome sequencing of strain 6GH32-13.</title>
        <authorList>
            <person name="Weon H.-Y."/>
            <person name="Heo J."/>
            <person name="Kwon S.-W."/>
        </authorList>
    </citation>
    <scope>NUCLEOTIDE SEQUENCE [LARGE SCALE GENOMIC DNA]</scope>
    <source>
        <strain evidence="17 18">5GH32-13</strain>
    </source>
</reference>
<dbReference type="Proteomes" id="UP000263900">
    <property type="component" value="Chromosome"/>
</dbReference>
<keyword evidence="7 14" id="KW-0812">Transmembrane</keyword>
<dbReference type="Pfam" id="PF02518">
    <property type="entry name" value="HATPase_c"/>
    <property type="match status" value="1"/>
</dbReference>
<feature type="domain" description="Histidine kinase" evidence="15">
    <location>
        <begin position="241"/>
        <end position="457"/>
    </location>
</feature>
<evidence type="ECO:0000256" key="9">
    <source>
        <dbReference type="ARBA" id="ARBA00022777"/>
    </source>
</evidence>
<dbReference type="SUPFAM" id="SSF158472">
    <property type="entry name" value="HAMP domain-like"/>
    <property type="match status" value="1"/>
</dbReference>
<evidence type="ECO:0000256" key="14">
    <source>
        <dbReference type="SAM" id="Phobius"/>
    </source>
</evidence>
<evidence type="ECO:0000256" key="3">
    <source>
        <dbReference type="ARBA" id="ARBA00012438"/>
    </source>
</evidence>
<dbReference type="Gene3D" id="6.10.340.10">
    <property type="match status" value="1"/>
</dbReference>
<organism evidence="17 18">
    <name type="scientific">Paraflavitalea soli</name>
    <dbReference type="NCBI Taxonomy" id="2315862"/>
    <lineage>
        <taxon>Bacteria</taxon>
        <taxon>Pseudomonadati</taxon>
        <taxon>Bacteroidota</taxon>
        <taxon>Chitinophagia</taxon>
        <taxon>Chitinophagales</taxon>
        <taxon>Chitinophagaceae</taxon>
        <taxon>Paraflavitalea</taxon>
    </lineage>
</organism>
<comment type="subcellular location">
    <subcellularLocation>
        <location evidence="2">Cell membrane</location>
        <topology evidence="2">Multi-pass membrane protein</topology>
    </subcellularLocation>
</comment>
<comment type="catalytic activity">
    <reaction evidence="1">
        <text>ATP + protein L-histidine = ADP + protein N-phospho-L-histidine.</text>
        <dbReference type="EC" id="2.7.13.3"/>
    </reaction>
</comment>
<evidence type="ECO:0000256" key="4">
    <source>
        <dbReference type="ARBA" id="ARBA00022475"/>
    </source>
</evidence>
<name>A0A3B7MUC0_9BACT</name>
<dbReference type="PROSITE" id="PS50885">
    <property type="entry name" value="HAMP"/>
    <property type="match status" value="1"/>
</dbReference>
<dbReference type="InterPro" id="IPR005467">
    <property type="entry name" value="His_kinase_dom"/>
</dbReference>
<dbReference type="InterPro" id="IPR036890">
    <property type="entry name" value="HATPase_C_sf"/>
</dbReference>
<dbReference type="EMBL" id="CP032157">
    <property type="protein sequence ID" value="AXY76983.1"/>
    <property type="molecule type" value="Genomic_DNA"/>
</dbReference>
<dbReference type="RefSeq" id="WP_119052859.1">
    <property type="nucleotide sequence ID" value="NZ_CP032157.1"/>
</dbReference>
<dbReference type="PROSITE" id="PS50109">
    <property type="entry name" value="HIS_KIN"/>
    <property type="match status" value="1"/>
</dbReference>
<dbReference type="SUPFAM" id="SSF55874">
    <property type="entry name" value="ATPase domain of HSP90 chaperone/DNA topoisomerase II/histidine kinase"/>
    <property type="match status" value="1"/>
</dbReference>
<evidence type="ECO:0000256" key="13">
    <source>
        <dbReference type="ARBA" id="ARBA00023136"/>
    </source>
</evidence>
<feature type="transmembrane region" description="Helical" evidence="14">
    <location>
        <begin position="7"/>
        <end position="29"/>
    </location>
</feature>
<evidence type="ECO:0000256" key="6">
    <source>
        <dbReference type="ARBA" id="ARBA00022679"/>
    </source>
</evidence>
<dbReference type="Gene3D" id="3.30.565.10">
    <property type="entry name" value="Histidine kinase-like ATPase, C-terminal domain"/>
    <property type="match status" value="1"/>
</dbReference>
<evidence type="ECO:0000256" key="12">
    <source>
        <dbReference type="ARBA" id="ARBA00023012"/>
    </source>
</evidence>
<dbReference type="PANTHER" id="PTHR45528:SF1">
    <property type="entry name" value="SENSOR HISTIDINE KINASE CPXA"/>
    <property type="match status" value="1"/>
</dbReference>
<keyword evidence="9 17" id="KW-0418">Kinase</keyword>
<dbReference type="Pfam" id="PF00512">
    <property type="entry name" value="HisKA"/>
    <property type="match status" value="1"/>
</dbReference>
<evidence type="ECO:0000256" key="11">
    <source>
        <dbReference type="ARBA" id="ARBA00022989"/>
    </source>
</evidence>
<dbReference type="PANTHER" id="PTHR45528">
    <property type="entry name" value="SENSOR HISTIDINE KINASE CPXA"/>
    <property type="match status" value="1"/>
</dbReference>
<keyword evidence="8" id="KW-0547">Nucleotide-binding</keyword>
<dbReference type="CDD" id="cd00082">
    <property type="entry name" value="HisKA"/>
    <property type="match status" value="1"/>
</dbReference>
<dbReference type="InterPro" id="IPR036097">
    <property type="entry name" value="HisK_dim/P_sf"/>
</dbReference>
<evidence type="ECO:0000256" key="1">
    <source>
        <dbReference type="ARBA" id="ARBA00000085"/>
    </source>
</evidence>
<evidence type="ECO:0000259" key="16">
    <source>
        <dbReference type="PROSITE" id="PS50885"/>
    </source>
</evidence>
<dbReference type="PRINTS" id="PR00344">
    <property type="entry name" value="BCTRLSENSOR"/>
</dbReference>
<dbReference type="SMART" id="SM00387">
    <property type="entry name" value="HATPase_c"/>
    <property type="match status" value="1"/>
</dbReference>
<evidence type="ECO:0000256" key="10">
    <source>
        <dbReference type="ARBA" id="ARBA00022840"/>
    </source>
</evidence>
<dbReference type="SUPFAM" id="SSF47384">
    <property type="entry name" value="Homodimeric domain of signal transducing histidine kinase"/>
    <property type="match status" value="1"/>
</dbReference>
<evidence type="ECO:0000259" key="15">
    <source>
        <dbReference type="PROSITE" id="PS50109"/>
    </source>
</evidence>
<accession>A0A3B7MUC0</accession>
<keyword evidence="11 14" id="KW-1133">Transmembrane helix</keyword>
<dbReference type="InterPro" id="IPR050398">
    <property type="entry name" value="HssS/ArlS-like"/>
</dbReference>
<dbReference type="InterPro" id="IPR003660">
    <property type="entry name" value="HAMP_dom"/>
</dbReference>
<keyword evidence="5" id="KW-0597">Phosphoprotein</keyword>
<dbReference type="FunFam" id="1.10.287.130:FF:000001">
    <property type="entry name" value="Two-component sensor histidine kinase"/>
    <property type="match status" value="1"/>
</dbReference>